<dbReference type="Pfam" id="PF07985">
    <property type="entry name" value="SRR1"/>
    <property type="match status" value="1"/>
</dbReference>
<comment type="caution">
    <text evidence="2">The sequence shown here is derived from an EMBL/GenBank/DDBJ whole genome shotgun (WGS) entry which is preliminary data.</text>
</comment>
<evidence type="ECO:0000313" key="2">
    <source>
        <dbReference type="EMBL" id="MCD7446636.1"/>
    </source>
</evidence>
<organism evidence="2 3">
    <name type="scientific">Datura stramonium</name>
    <name type="common">Jimsonweed</name>
    <name type="synonym">Common thornapple</name>
    <dbReference type="NCBI Taxonomy" id="4076"/>
    <lineage>
        <taxon>Eukaryota</taxon>
        <taxon>Viridiplantae</taxon>
        <taxon>Streptophyta</taxon>
        <taxon>Embryophyta</taxon>
        <taxon>Tracheophyta</taxon>
        <taxon>Spermatophyta</taxon>
        <taxon>Magnoliopsida</taxon>
        <taxon>eudicotyledons</taxon>
        <taxon>Gunneridae</taxon>
        <taxon>Pentapetalae</taxon>
        <taxon>asterids</taxon>
        <taxon>lamiids</taxon>
        <taxon>Solanales</taxon>
        <taxon>Solanaceae</taxon>
        <taxon>Solanoideae</taxon>
        <taxon>Datureae</taxon>
        <taxon>Datura</taxon>
    </lineage>
</organism>
<dbReference type="PANTHER" id="PTHR28626:SF4">
    <property type="entry name" value="PROTEIN SENSITIVITY TO RED LIGHT REDUCED 1-LIKE"/>
    <property type="match status" value="1"/>
</dbReference>
<dbReference type="InterPro" id="IPR040044">
    <property type="entry name" value="SRR1L"/>
</dbReference>
<name>A0ABS8RK32_DATST</name>
<reference evidence="2 3" key="1">
    <citation type="journal article" date="2021" name="BMC Genomics">
        <title>Datura genome reveals duplications of psychoactive alkaloid biosynthetic genes and high mutation rate following tissue culture.</title>
        <authorList>
            <person name="Rajewski A."/>
            <person name="Carter-House D."/>
            <person name="Stajich J."/>
            <person name="Litt A."/>
        </authorList>
    </citation>
    <scope>NUCLEOTIDE SEQUENCE [LARGE SCALE GENOMIC DNA]</scope>
    <source>
        <strain evidence="2">AR-01</strain>
    </source>
</reference>
<feature type="domain" description="SRR1-like" evidence="1">
    <location>
        <begin position="61"/>
        <end position="186"/>
    </location>
</feature>
<sequence length="212" mass="24364">MESNVDFHIQDEAERLLKEIELVMKNVENSELYAGMCLDLKWNKTIQKHLFHLLDSHSLVPVIGNIEIYDPSMSSADIIVFKKLGLVVLTIDENCKRRTQRPTMFYMYNPYCYLIGNLLGANWSSSCLNQIFLLTNSFTYTLTNMPLCSSQTLETFPRLGRILDFTTEIDIRTGDNQMYANLFSDLPGISLMWIPTLTLTNRDVIGWICKGT</sequence>
<gene>
    <name evidence="2" type="ORF">HAX54_012122</name>
</gene>
<evidence type="ECO:0000313" key="3">
    <source>
        <dbReference type="Proteomes" id="UP000823775"/>
    </source>
</evidence>
<protein>
    <recommendedName>
        <fullName evidence="1">SRR1-like domain-containing protein</fullName>
    </recommendedName>
</protein>
<dbReference type="InterPro" id="IPR012942">
    <property type="entry name" value="SRR1-like"/>
</dbReference>
<dbReference type="EMBL" id="JACEIK010000017">
    <property type="protein sequence ID" value="MCD7446636.1"/>
    <property type="molecule type" value="Genomic_DNA"/>
</dbReference>
<evidence type="ECO:0000259" key="1">
    <source>
        <dbReference type="Pfam" id="PF07985"/>
    </source>
</evidence>
<accession>A0ABS8RK32</accession>
<dbReference type="PANTHER" id="PTHR28626">
    <property type="entry name" value="SRR1-LIKE PROTEIN"/>
    <property type="match status" value="1"/>
</dbReference>
<keyword evidence="3" id="KW-1185">Reference proteome</keyword>
<proteinExistence type="predicted"/>
<dbReference type="Proteomes" id="UP000823775">
    <property type="component" value="Unassembled WGS sequence"/>
</dbReference>